<protein>
    <submittedName>
        <fullName evidence="1">Uncharacterized protein</fullName>
    </submittedName>
</protein>
<comment type="caution">
    <text evidence="1">The sequence shown here is derived from an EMBL/GenBank/DDBJ whole genome shotgun (WGS) entry which is preliminary data.</text>
</comment>
<gene>
    <name evidence="1" type="ORF">G9B28_004825</name>
</gene>
<reference evidence="1" key="2">
    <citation type="submission" date="2020-02" db="EMBL/GenBank/DDBJ databases">
        <authorList>
            <consortium name="NCBI Pathogen Detection Project"/>
        </authorList>
    </citation>
    <scope>NUCLEOTIDE SEQUENCE</scope>
    <source>
        <strain evidence="1">MA.CK_03/00002854</strain>
    </source>
</reference>
<dbReference type="EMBL" id="DAAUKG010000016">
    <property type="protein sequence ID" value="HAF1577711.1"/>
    <property type="molecule type" value="Genomic_DNA"/>
</dbReference>
<proteinExistence type="predicted"/>
<name>A0A742QUQ3_SALER</name>
<dbReference type="AlphaFoldDB" id="A0A742QUQ3"/>
<organism evidence="1">
    <name type="scientific">Salmonella enterica</name>
    <name type="common">Salmonella choleraesuis</name>
    <dbReference type="NCBI Taxonomy" id="28901"/>
    <lineage>
        <taxon>Bacteria</taxon>
        <taxon>Pseudomonadati</taxon>
        <taxon>Pseudomonadota</taxon>
        <taxon>Gammaproteobacteria</taxon>
        <taxon>Enterobacterales</taxon>
        <taxon>Enterobacteriaceae</taxon>
        <taxon>Salmonella</taxon>
    </lineage>
</organism>
<evidence type="ECO:0000313" key="1">
    <source>
        <dbReference type="EMBL" id="HAF1577711.1"/>
    </source>
</evidence>
<accession>A0A742QUQ3</accession>
<sequence>MDCESVRLIASRLSLNVSQEHFSFAVNPSRKTGLLRVGEISIASRYIYQLCVTVTI</sequence>
<reference evidence="1" key="1">
    <citation type="journal article" date="2018" name="Genome Biol.">
        <title>SKESA: strategic k-mer extension for scrupulous assemblies.</title>
        <authorList>
            <person name="Souvorov A."/>
            <person name="Agarwala R."/>
            <person name="Lipman D.J."/>
        </authorList>
    </citation>
    <scope>NUCLEOTIDE SEQUENCE</scope>
    <source>
        <strain evidence="1">MA.CK_03/00002854</strain>
    </source>
</reference>